<sequence>MRGNVVEIIAGHARDLPERTAVAVAGCDGRAPDDASLTFAELDRAARGRAVWLRQRCTTGARILLLYPTGLEFVKSLLGCMYAGMVPVPAPLPVGRRHHLAQATGIALDADAQVALTDSAHLGAVAAWADQQGLARMLCAATDVVAGGPPDSWVPPLISREPFALLQYTWGAASEPKGVMIGHDNLLHGLDALGRNLGLGPDSVFAGRLLKHSGPALVGLVLGPLVLGATAVLMPSVACTDDPYPWLRLMSRWRADVGAAPGFAYDLAARRVTAEQAAELDLSGWRHAFTAGTTVSAEGMAAFTERFAAAGFRPAAWRVGYCPPETSGSPVTSPPQAPPTVLHADAPALENDVLTPQAPDGTGPRLISRGTPLETDVRVVCPDTGRVLPEGRIGEIWLRGRSVGRGYWDKQDETVRTFRAVTEDGDGGYLRTGDIGGLFDGELYVTGRLNDVLVVQGRRLYAPHLEQRIATLDEGFSGLRGSVFTVGAADGEVVVVQEYGAGTAAPADLERLAATVRGALAASHGVHVGGIVFGRPGQVPRSFDGKPLRAFTRELFVADALDPLYEDLHSGLRRRYRPRPGTGAVHKTHQ</sequence>
<dbReference type="EMBL" id="BAAABW010000008">
    <property type="protein sequence ID" value="GAA0339964.1"/>
    <property type="molecule type" value="Genomic_DNA"/>
</dbReference>
<dbReference type="Gene3D" id="3.30.300.30">
    <property type="match status" value="1"/>
</dbReference>
<evidence type="ECO:0000259" key="3">
    <source>
        <dbReference type="Pfam" id="PF00501"/>
    </source>
</evidence>
<dbReference type="InterPro" id="IPR045851">
    <property type="entry name" value="AMP-bd_C_sf"/>
</dbReference>
<gene>
    <name evidence="4" type="ORF">GCM10010319_15010</name>
</gene>
<comment type="similarity">
    <text evidence="1">Belongs to the ATP-dependent AMP-binding enzyme family.</text>
</comment>
<dbReference type="Pfam" id="PF00501">
    <property type="entry name" value="AMP-binding"/>
    <property type="match status" value="1"/>
</dbReference>
<dbReference type="SUPFAM" id="SSF56801">
    <property type="entry name" value="Acetyl-CoA synthetase-like"/>
    <property type="match status" value="1"/>
</dbReference>
<dbReference type="Proteomes" id="UP001500063">
    <property type="component" value="Unassembled WGS sequence"/>
</dbReference>
<dbReference type="InterPro" id="IPR000873">
    <property type="entry name" value="AMP-dep_synth/lig_dom"/>
</dbReference>
<name>A0ABN0WKE7_9ACTN</name>
<reference evidence="4 5" key="1">
    <citation type="journal article" date="2019" name="Int. J. Syst. Evol. Microbiol.">
        <title>The Global Catalogue of Microorganisms (GCM) 10K type strain sequencing project: providing services to taxonomists for standard genome sequencing and annotation.</title>
        <authorList>
            <consortium name="The Broad Institute Genomics Platform"/>
            <consortium name="The Broad Institute Genome Sequencing Center for Infectious Disease"/>
            <person name="Wu L."/>
            <person name="Ma J."/>
        </authorList>
    </citation>
    <scope>NUCLEOTIDE SEQUENCE [LARGE SCALE GENOMIC DNA]</scope>
    <source>
        <strain evidence="4 5">JCM 4565</strain>
    </source>
</reference>
<evidence type="ECO:0000313" key="5">
    <source>
        <dbReference type="Proteomes" id="UP001500063"/>
    </source>
</evidence>
<accession>A0ABN0WKE7</accession>
<protein>
    <submittedName>
        <fullName evidence="4">Fatty acyl-AMP ligase</fullName>
    </submittedName>
</protein>
<keyword evidence="2 4" id="KW-0436">Ligase</keyword>
<comment type="caution">
    <text evidence="4">The sequence shown here is derived from an EMBL/GenBank/DDBJ whole genome shotgun (WGS) entry which is preliminary data.</text>
</comment>
<evidence type="ECO:0000256" key="1">
    <source>
        <dbReference type="ARBA" id="ARBA00006432"/>
    </source>
</evidence>
<evidence type="ECO:0000313" key="4">
    <source>
        <dbReference type="EMBL" id="GAA0339964.1"/>
    </source>
</evidence>
<dbReference type="InterPro" id="IPR042099">
    <property type="entry name" value="ANL_N_sf"/>
</dbReference>
<dbReference type="Gene3D" id="3.40.50.12780">
    <property type="entry name" value="N-terminal domain of ligase-like"/>
    <property type="match status" value="1"/>
</dbReference>
<feature type="domain" description="AMP-dependent synthetase/ligase" evidence="3">
    <location>
        <begin position="12"/>
        <end position="408"/>
    </location>
</feature>
<dbReference type="PANTHER" id="PTHR22754">
    <property type="entry name" value="DISCO-INTERACTING PROTEIN 2 DIP2 -RELATED"/>
    <property type="match status" value="1"/>
</dbReference>
<proteinExistence type="inferred from homology"/>
<organism evidence="4 5">
    <name type="scientific">Streptomyces blastmyceticus</name>
    <dbReference type="NCBI Taxonomy" id="68180"/>
    <lineage>
        <taxon>Bacteria</taxon>
        <taxon>Bacillati</taxon>
        <taxon>Actinomycetota</taxon>
        <taxon>Actinomycetes</taxon>
        <taxon>Kitasatosporales</taxon>
        <taxon>Streptomycetaceae</taxon>
        <taxon>Streptomyces</taxon>
    </lineage>
</organism>
<dbReference type="RefSeq" id="WP_344117035.1">
    <property type="nucleotide sequence ID" value="NZ_BAAABW010000008.1"/>
</dbReference>
<keyword evidence="5" id="KW-1185">Reference proteome</keyword>
<dbReference type="GO" id="GO:0016874">
    <property type="term" value="F:ligase activity"/>
    <property type="evidence" value="ECO:0007669"/>
    <property type="project" value="UniProtKB-KW"/>
</dbReference>
<dbReference type="PANTHER" id="PTHR22754:SF32">
    <property type="entry name" value="DISCO-INTERACTING PROTEIN 2"/>
    <property type="match status" value="1"/>
</dbReference>
<dbReference type="InterPro" id="IPR040097">
    <property type="entry name" value="FAAL/FAAC"/>
</dbReference>
<dbReference type="CDD" id="cd05931">
    <property type="entry name" value="FAAL"/>
    <property type="match status" value="1"/>
</dbReference>
<evidence type="ECO:0000256" key="2">
    <source>
        <dbReference type="ARBA" id="ARBA00022598"/>
    </source>
</evidence>